<accession>A0A162SJ20</accession>
<dbReference type="PATRIC" id="fig|1121326.3.peg.3125"/>
<keyword evidence="7" id="KW-1185">Reference proteome</keyword>
<organism evidence="6 7">
    <name type="scientific">Clostridium magnum DSM 2767</name>
    <dbReference type="NCBI Taxonomy" id="1121326"/>
    <lineage>
        <taxon>Bacteria</taxon>
        <taxon>Bacillati</taxon>
        <taxon>Bacillota</taxon>
        <taxon>Clostridia</taxon>
        <taxon>Eubacteriales</taxon>
        <taxon>Clostridiaceae</taxon>
        <taxon>Clostridium</taxon>
    </lineage>
</organism>
<dbReference type="STRING" id="1121326.CLMAG_30980"/>
<dbReference type="RefSeq" id="WP_066623931.1">
    <property type="nucleotide sequence ID" value="NZ_FQXL01000005.1"/>
</dbReference>
<dbReference type="InterPro" id="IPR001789">
    <property type="entry name" value="Sig_transdc_resp-reg_receiver"/>
</dbReference>
<comment type="function">
    <text evidence="3">May play the central regulatory role in sporulation. It may be an element of the effector pathway responsible for the activation of sporulation genes in response to nutritional stress. Spo0A may act in concert with spo0H (a sigma factor) to control the expression of some genes that are critical to the sporulation process.</text>
</comment>
<dbReference type="Gene3D" id="3.40.50.2300">
    <property type="match status" value="1"/>
</dbReference>
<name>A0A162SJ20_9CLOT</name>
<gene>
    <name evidence="6" type="primary">cheY_9</name>
    <name evidence="6" type="ORF">CLMAG_30980</name>
</gene>
<dbReference type="PANTHER" id="PTHR44591:SF24">
    <property type="entry name" value="PROTEIN-GLUTAMATE METHYLESTERASE_PROTEIN-GLUTAMINE GLUTAMINASE 1"/>
    <property type="match status" value="1"/>
</dbReference>
<dbReference type="PANTHER" id="PTHR44591">
    <property type="entry name" value="STRESS RESPONSE REGULATOR PROTEIN 1"/>
    <property type="match status" value="1"/>
</dbReference>
<feature type="domain" description="Response regulatory" evidence="5">
    <location>
        <begin position="3"/>
        <end position="119"/>
    </location>
</feature>
<dbReference type="InterPro" id="IPR050595">
    <property type="entry name" value="Bact_response_regulator"/>
</dbReference>
<evidence type="ECO:0000256" key="2">
    <source>
        <dbReference type="ARBA" id="ARBA00022553"/>
    </source>
</evidence>
<dbReference type="Pfam" id="PF00072">
    <property type="entry name" value="Response_reg"/>
    <property type="match status" value="1"/>
</dbReference>
<feature type="modified residue" description="4-aspartylphosphate" evidence="4">
    <location>
        <position position="54"/>
    </location>
</feature>
<evidence type="ECO:0000313" key="6">
    <source>
        <dbReference type="EMBL" id="KZL91339.1"/>
    </source>
</evidence>
<evidence type="ECO:0000256" key="4">
    <source>
        <dbReference type="PROSITE-ProRule" id="PRU00169"/>
    </source>
</evidence>
<proteinExistence type="predicted"/>
<dbReference type="OrthoDB" id="1681561at2"/>
<dbReference type="GO" id="GO:0000160">
    <property type="term" value="P:phosphorelay signal transduction system"/>
    <property type="evidence" value="ECO:0007669"/>
    <property type="project" value="InterPro"/>
</dbReference>
<dbReference type="SUPFAM" id="SSF52172">
    <property type="entry name" value="CheY-like"/>
    <property type="match status" value="1"/>
</dbReference>
<protein>
    <recommendedName>
        <fullName evidence="1">Stage 0 sporulation protein A homolog</fullName>
    </recommendedName>
</protein>
<dbReference type="Proteomes" id="UP000076603">
    <property type="component" value="Unassembled WGS sequence"/>
</dbReference>
<reference evidence="6 7" key="1">
    <citation type="submission" date="2016-04" db="EMBL/GenBank/DDBJ databases">
        <title>Genome sequence of Clostridium magnum DSM 2767.</title>
        <authorList>
            <person name="Poehlein A."/>
            <person name="Uhlig R."/>
            <person name="Fischer R."/>
            <person name="Bahl H."/>
            <person name="Daniel R."/>
        </authorList>
    </citation>
    <scope>NUCLEOTIDE SEQUENCE [LARGE SCALE GENOMIC DNA]</scope>
    <source>
        <strain evidence="6 7">DSM 2767</strain>
    </source>
</reference>
<comment type="caution">
    <text evidence="6">The sequence shown here is derived from an EMBL/GenBank/DDBJ whole genome shotgun (WGS) entry which is preliminary data.</text>
</comment>
<evidence type="ECO:0000256" key="1">
    <source>
        <dbReference type="ARBA" id="ARBA00018672"/>
    </source>
</evidence>
<sequence length="123" mass="14132">MIKILIVDDSSFSQRITANLIRKFLSDVDLYFANDGQEGLEAYKSINPDYTFVDLLMPKISGKEMIEFIKKFENDAKIIVVSADVQKSVREDMEVLGIMSFINKPFNEDKAKIICDMIRNDLK</sequence>
<keyword evidence="2 4" id="KW-0597">Phosphoprotein</keyword>
<dbReference type="EMBL" id="LWAE01000003">
    <property type="protein sequence ID" value="KZL91339.1"/>
    <property type="molecule type" value="Genomic_DNA"/>
</dbReference>
<evidence type="ECO:0000259" key="5">
    <source>
        <dbReference type="PROSITE" id="PS50110"/>
    </source>
</evidence>
<dbReference type="AlphaFoldDB" id="A0A162SJ20"/>
<evidence type="ECO:0000313" key="7">
    <source>
        <dbReference type="Proteomes" id="UP000076603"/>
    </source>
</evidence>
<evidence type="ECO:0000256" key="3">
    <source>
        <dbReference type="ARBA" id="ARBA00024867"/>
    </source>
</evidence>
<dbReference type="PROSITE" id="PS50110">
    <property type="entry name" value="RESPONSE_REGULATORY"/>
    <property type="match status" value="1"/>
</dbReference>
<dbReference type="SMART" id="SM00448">
    <property type="entry name" value="REC"/>
    <property type="match status" value="1"/>
</dbReference>
<dbReference type="InterPro" id="IPR011006">
    <property type="entry name" value="CheY-like_superfamily"/>
</dbReference>